<accession>A0ABS1WUZ7</accession>
<feature type="chain" id="PRO_5045834605" evidence="1">
    <location>
        <begin position="25"/>
        <end position="634"/>
    </location>
</feature>
<evidence type="ECO:0000256" key="1">
    <source>
        <dbReference type="SAM" id="SignalP"/>
    </source>
</evidence>
<evidence type="ECO:0000259" key="2">
    <source>
        <dbReference type="Pfam" id="PF18370"/>
    </source>
</evidence>
<keyword evidence="5" id="KW-1185">Reference proteome</keyword>
<comment type="caution">
    <text evidence="4">The sequence shown here is derived from an EMBL/GenBank/DDBJ whole genome shotgun (WGS) entry which is preliminary data.</text>
</comment>
<dbReference type="Proteomes" id="UP000661077">
    <property type="component" value="Unassembled WGS sequence"/>
</dbReference>
<proteinExistence type="predicted"/>
<name>A0ABS1WUZ7_9GAMM</name>
<organism evidence="4 5">
    <name type="scientific">Steroidobacter gossypii</name>
    <dbReference type="NCBI Taxonomy" id="2805490"/>
    <lineage>
        <taxon>Bacteria</taxon>
        <taxon>Pseudomonadati</taxon>
        <taxon>Pseudomonadota</taxon>
        <taxon>Gammaproteobacteria</taxon>
        <taxon>Steroidobacterales</taxon>
        <taxon>Steroidobacteraceae</taxon>
        <taxon>Steroidobacter</taxon>
    </lineage>
</organism>
<keyword evidence="4" id="KW-0456">Lyase</keyword>
<feature type="domain" description="Rhamnogalacturonan lyase family 11 C-terminal" evidence="3">
    <location>
        <begin position="127"/>
        <end position="625"/>
    </location>
</feature>
<dbReference type="GO" id="GO:0016829">
    <property type="term" value="F:lyase activity"/>
    <property type="evidence" value="ECO:0007669"/>
    <property type="project" value="UniProtKB-KW"/>
</dbReference>
<dbReference type="InterPro" id="IPR028994">
    <property type="entry name" value="Integrin_alpha_N"/>
</dbReference>
<dbReference type="InterPro" id="IPR034641">
    <property type="entry name" value="RGL11"/>
</dbReference>
<dbReference type="InterPro" id="IPR041624">
    <property type="entry name" value="RGI_lyase"/>
</dbReference>
<evidence type="ECO:0000313" key="4">
    <source>
        <dbReference type="EMBL" id="MBM0104801.1"/>
    </source>
</evidence>
<dbReference type="PANTHER" id="PTHR43118:SF1">
    <property type="entry name" value="RHAMNOGALACTURONAN LYASE (EUROFUNG)"/>
    <property type="match status" value="1"/>
</dbReference>
<dbReference type="CDD" id="cd10318">
    <property type="entry name" value="RGL11"/>
    <property type="match status" value="1"/>
</dbReference>
<evidence type="ECO:0000313" key="5">
    <source>
        <dbReference type="Proteomes" id="UP000661077"/>
    </source>
</evidence>
<dbReference type="InterPro" id="IPR049366">
    <property type="entry name" value="RGL11_C"/>
</dbReference>
<dbReference type="EMBL" id="JAEVLS010000002">
    <property type="protein sequence ID" value="MBM0104801.1"/>
    <property type="molecule type" value="Genomic_DNA"/>
</dbReference>
<protein>
    <submittedName>
        <fullName evidence="4">Rhamnogalacturonan lyase</fullName>
    </submittedName>
</protein>
<dbReference type="PANTHER" id="PTHR43118">
    <property type="entry name" value="RHAMNOGALACTURONAN LYASE (EUROFUNG)"/>
    <property type="match status" value="1"/>
</dbReference>
<dbReference type="Gene3D" id="2.60.40.10">
    <property type="entry name" value="Immunoglobulins"/>
    <property type="match status" value="1"/>
</dbReference>
<reference evidence="4 5" key="1">
    <citation type="journal article" date="2021" name="Int. J. Syst. Evol. Microbiol.">
        <title>Steroidobacter gossypii sp. nov., isolated from soil of cotton cropping field.</title>
        <authorList>
            <person name="Huang R."/>
            <person name="Yang S."/>
            <person name="Zhen C."/>
            <person name="Liu W."/>
        </authorList>
    </citation>
    <scope>NUCLEOTIDE SEQUENCE [LARGE SCALE GENOMIC DNA]</scope>
    <source>
        <strain evidence="4 5">S1-65</strain>
    </source>
</reference>
<keyword evidence="1" id="KW-0732">Signal</keyword>
<feature type="signal peptide" evidence="1">
    <location>
        <begin position="1"/>
        <end position="24"/>
    </location>
</feature>
<feature type="domain" description="Rhamnogalacturonan I lyase beta-sheet" evidence="2">
    <location>
        <begin position="37"/>
        <end position="114"/>
    </location>
</feature>
<dbReference type="Pfam" id="PF21348">
    <property type="entry name" value="RGL11_C"/>
    <property type="match status" value="1"/>
</dbReference>
<dbReference type="InterPro" id="IPR013783">
    <property type="entry name" value="Ig-like_fold"/>
</dbReference>
<gene>
    <name evidence="4" type="ORF">JM946_08580</name>
</gene>
<dbReference type="SUPFAM" id="SSF69318">
    <property type="entry name" value="Integrin alpha N-terminal domain"/>
    <property type="match status" value="1"/>
</dbReference>
<dbReference type="Pfam" id="PF18370">
    <property type="entry name" value="RGI_lyase"/>
    <property type="match status" value="1"/>
</dbReference>
<sequence>MIGSKLGGLIAMTAAAALFPASHAAAESPTTAGPGFRQAEFLDRGVLAVKSADGVLVSWRLLGYEPYGLSFNVYRDGRRLNGRPLSGATNYLDPAGTETSVYKVRAVLAGFELPSLGRDSARVWNGYHPVPLQRPAGGVTPAGEEYVYHANDASVGDLNGDGDYEIVLKWDPSNAKDNSQSGYTGNVFIDAYELDGTLLWRIDLGRNIRAGAHYTQFMVYDFDGDGRAEVAMKTADGTTDAKGRVIGDAAADYRNSAGYVLDGPEFLTMFDGATGKALATIPYVPPRGSVPAWGDGYGNRVDRFLGGVAYLDGRRPSLIMSRGYYTRTVIGAWDWRNGRFTQRWVFDSDIAGSQYMGQGNHQLSVADVDGDGKDEIIFGAMTIDDDGTVLYATNLGHGDALHVGDLDPDHPGLEVFKVMENRASPYGLALWDAATGQILWGRSTGIDTGRGLSADLDPRYAGEEMWSSGSGGLSSATGQLITTAVPNSINYAIWWDGDLSRELLDHNFDAGVGAGVGRIDKWDYENGVAVPILQAEGTYSNNYTKGTPALQADLLGDWREEVIWRSQDSSELRIYATSDPTQHKLRTLMHDPVYRLAIAWQNVAYNQPPHPSFFLGTGMGLPRAPKLYYPISRR</sequence>
<evidence type="ECO:0000259" key="3">
    <source>
        <dbReference type="Pfam" id="PF21348"/>
    </source>
</evidence>